<proteinExistence type="predicted"/>
<sequence length="43" mass="4872">MSQHDILPIMDLDGRDDKRLLDRLLFAALVVNAQEHIVKNAVS</sequence>
<evidence type="ECO:0000313" key="1">
    <source>
        <dbReference type="EMBL" id="SIT50763.1"/>
    </source>
</evidence>
<name>A0A1N7STG8_9BURK</name>
<protein>
    <submittedName>
        <fullName evidence="1">Uncharacterized protein</fullName>
    </submittedName>
</protein>
<evidence type="ECO:0000313" key="2">
    <source>
        <dbReference type="Proteomes" id="UP000195569"/>
    </source>
</evidence>
<keyword evidence="2" id="KW-1185">Reference proteome</keyword>
<gene>
    <name evidence="1" type="ORF">BN2476_940008</name>
</gene>
<comment type="caution">
    <text evidence="1">The sequence shown here is derived from an EMBL/GenBank/DDBJ whole genome shotgun (WGS) entry which is preliminary data.</text>
</comment>
<reference evidence="1" key="1">
    <citation type="submission" date="2016-12" db="EMBL/GenBank/DDBJ databases">
        <authorList>
            <person name="Moulin L."/>
        </authorList>
    </citation>
    <scope>NUCLEOTIDE SEQUENCE [LARGE SCALE GENOMIC DNA]</scope>
    <source>
        <strain evidence="1">STM 7183</strain>
    </source>
</reference>
<dbReference type="AlphaFoldDB" id="A0A1N7STG8"/>
<dbReference type="Proteomes" id="UP000195569">
    <property type="component" value="Unassembled WGS sequence"/>
</dbReference>
<organism evidence="1 2">
    <name type="scientific">Paraburkholderia piptadeniae</name>
    <dbReference type="NCBI Taxonomy" id="1701573"/>
    <lineage>
        <taxon>Bacteria</taxon>
        <taxon>Pseudomonadati</taxon>
        <taxon>Pseudomonadota</taxon>
        <taxon>Betaproteobacteria</taxon>
        <taxon>Burkholderiales</taxon>
        <taxon>Burkholderiaceae</taxon>
        <taxon>Paraburkholderia</taxon>
    </lineage>
</organism>
<accession>A0A1N7STG8</accession>
<dbReference type="EMBL" id="CYGY02000094">
    <property type="protein sequence ID" value="SIT50763.1"/>
    <property type="molecule type" value="Genomic_DNA"/>
</dbReference>